<organism evidence="1 2">
    <name type="scientific">Nostoc paludosum FACHB-159</name>
    <dbReference type="NCBI Taxonomy" id="2692908"/>
    <lineage>
        <taxon>Bacteria</taxon>
        <taxon>Bacillati</taxon>
        <taxon>Cyanobacteriota</taxon>
        <taxon>Cyanophyceae</taxon>
        <taxon>Nostocales</taxon>
        <taxon>Nostocaceae</taxon>
        <taxon>Nostoc</taxon>
    </lineage>
</organism>
<keyword evidence="2" id="KW-1185">Reference proteome</keyword>
<reference evidence="1 2" key="1">
    <citation type="journal article" date="2020" name="ISME J.">
        <title>Comparative genomics reveals insights into cyanobacterial evolution and habitat adaptation.</title>
        <authorList>
            <person name="Chen M.Y."/>
            <person name="Teng W.K."/>
            <person name="Zhao L."/>
            <person name="Hu C.X."/>
            <person name="Zhou Y.K."/>
            <person name="Han B.P."/>
            <person name="Song L.R."/>
            <person name="Shu W.S."/>
        </authorList>
    </citation>
    <scope>NUCLEOTIDE SEQUENCE [LARGE SCALE GENOMIC DNA]</scope>
    <source>
        <strain evidence="1 2">FACHB-159</strain>
    </source>
</reference>
<comment type="caution">
    <text evidence="1">The sequence shown here is derived from an EMBL/GenBank/DDBJ whole genome shotgun (WGS) entry which is preliminary data.</text>
</comment>
<evidence type="ECO:0000313" key="1">
    <source>
        <dbReference type="EMBL" id="MBD2738820.1"/>
    </source>
</evidence>
<gene>
    <name evidence="1" type="ORF">H6H03_33965</name>
</gene>
<evidence type="ECO:0000313" key="2">
    <source>
        <dbReference type="Proteomes" id="UP000637383"/>
    </source>
</evidence>
<dbReference type="RefSeq" id="WP_190959344.1">
    <property type="nucleotide sequence ID" value="NZ_JACJTU010000059.1"/>
</dbReference>
<proteinExistence type="predicted"/>
<accession>A0ABR8KIC4</accession>
<dbReference type="EMBL" id="JACJTU010000059">
    <property type="protein sequence ID" value="MBD2738820.1"/>
    <property type="molecule type" value="Genomic_DNA"/>
</dbReference>
<name>A0ABR8KIC4_9NOSO</name>
<sequence>MAKIIDSDLQVIDPELFLQEMTIAQAETVLGGYCQTHEGYPCGYIINITEGMKKPKNPNEDSDQNNISNQKINTIDNSRKIYINGIPIKGKRNITVIC</sequence>
<dbReference type="Proteomes" id="UP000637383">
    <property type="component" value="Unassembled WGS sequence"/>
</dbReference>
<protein>
    <submittedName>
        <fullName evidence="1">Uncharacterized protein</fullName>
    </submittedName>
</protein>